<reference evidence="1 2" key="1">
    <citation type="journal article" date="2011" name="Front. Microbiol.">
        <title>Genomic signatures of strain selection and enhancement in Bacillus atrophaeus var. globigii, a historical biowarfare simulant.</title>
        <authorList>
            <person name="Gibbons H.S."/>
            <person name="Broomall S.M."/>
            <person name="McNew L.A."/>
            <person name="Daligault H."/>
            <person name="Chapman C."/>
            <person name="Bruce D."/>
            <person name="Karavis M."/>
            <person name="Krepps M."/>
            <person name="McGregor P.A."/>
            <person name="Hong C."/>
            <person name="Park K.H."/>
            <person name="Akmal A."/>
            <person name="Feldman A."/>
            <person name="Lin J.S."/>
            <person name="Chang W.E."/>
            <person name="Higgs B.W."/>
            <person name="Demirev P."/>
            <person name="Lindquist J."/>
            <person name="Liem A."/>
            <person name="Fochler E."/>
            <person name="Read T.D."/>
            <person name="Tapia R."/>
            <person name="Johnson S."/>
            <person name="Bishop-Lilly K.A."/>
            <person name="Detter C."/>
            <person name="Han C."/>
            <person name="Sozhamannan S."/>
            <person name="Rosenzweig C.N."/>
            <person name="Skowronski E.W."/>
        </authorList>
    </citation>
    <scope>NUCLEOTIDE SEQUENCE [LARGE SCALE GENOMIC DNA]</scope>
    <source>
        <strain evidence="1 2">TPS4-2</strain>
    </source>
</reference>
<dbReference type="RefSeq" id="WP_126752498.1">
    <property type="nucleotide sequence ID" value="NZ_JBHUMT010000015.1"/>
</dbReference>
<dbReference type="EMBL" id="PIQA01000006">
    <property type="protein sequence ID" value="RUO64315.1"/>
    <property type="molecule type" value="Genomic_DNA"/>
</dbReference>
<proteinExistence type="predicted"/>
<comment type="caution">
    <text evidence="1">The sequence shown here is derived from an EMBL/GenBank/DDBJ whole genome shotgun (WGS) entry which is preliminary data.</text>
</comment>
<evidence type="ECO:0000313" key="2">
    <source>
        <dbReference type="Proteomes" id="UP000288361"/>
    </source>
</evidence>
<dbReference type="AlphaFoldDB" id="A0A432YRL2"/>
<organism evidence="1 2">
    <name type="scientific">Idiomarina piscisalsi</name>
    <dbReference type="NCBI Taxonomy" id="1096243"/>
    <lineage>
        <taxon>Bacteria</taxon>
        <taxon>Pseudomonadati</taxon>
        <taxon>Pseudomonadota</taxon>
        <taxon>Gammaproteobacteria</taxon>
        <taxon>Alteromonadales</taxon>
        <taxon>Idiomarinaceae</taxon>
        <taxon>Idiomarina</taxon>
    </lineage>
</organism>
<sequence>MDFSELNKIESEIINKNYHLALKYIEQFIVKRPNSLVGLILKIRVLNKLSEHSCFQSMQESIDSFINSCKKSGKRTLDFWPALSVCYRHVMARDKEKLVEFISFLEKKKKKVKNRPNILILTCVWKRHELTECFYQYYSRIQRELKDTIDLQLLAVGSEKLVSRLLCEQYGFDYVEFDNQPLTQKWQAGMDAAKSKDFDAMVILGSDDFVEKDAFFLYKKALDRNVHFYGFRDMYIYDIPSKCFGHWLGYGSAPIDQLQPQRVGETIGLGRFLSRALLEYLSFNIWETVEENKGLDRLMKESLIEKTGLLPVACGDEYEVSVNGELHRLGLVADTFEARKLVGVDVKHDTNVTDFRKYNISPESFIEKSLDDIASLSFSRELKSFNSRINRV</sequence>
<accession>A0A432YRL2</accession>
<protein>
    <submittedName>
        <fullName evidence="1">Uncharacterized protein</fullName>
    </submittedName>
</protein>
<gene>
    <name evidence="1" type="ORF">CWI73_09170</name>
</gene>
<evidence type="ECO:0000313" key="1">
    <source>
        <dbReference type="EMBL" id="RUO64315.1"/>
    </source>
</evidence>
<dbReference type="Proteomes" id="UP000288361">
    <property type="component" value="Unassembled WGS sequence"/>
</dbReference>
<name>A0A432YRL2_9GAMM</name>